<evidence type="ECO:0000313" key="2">
    <source>
        <dbReference type="EMBL" id="CAD2213876.1"/>
    </source>
</evidence>
<feature type="compositionally biased region" description="Low complexity" evidence="1">
    <location>
        <begin position="195"/>
        <end position="211"/>
    </location>
</feature>
<reference evidence="2 3" key="1">
    <citation type="submission" date="2020-08" db="EMBL/GenBank/DDBJ databases">
        <authorList>
            <person name="Newling K."/>
            <person name="Davey J."/>
            <person name="Forrester S."/>
        </authorList>
    </citation>
    <scope>NUCLEOTIDE SEQUENCE [LARGE SCALE GENOMIC DNA]</scope>
    <source>
        <strain evidence="3">Crithidia deanei Carvalho (ATCC PRA-265)</strain>
    </source>
</reference>
<feature type="region of interest" description="Disordered" evidence="1">
    <location>
        <begin position="387"/>
        <end position="420"/>
    </location>
</feature>
<dbReference type="Proteomes" id="UP000515908">
    <property type="component" value="Chromosome 02"/>
</dbReference>
<dbReference type="AlphaFoldDB" id="A0A7G2C2J6"/>
<feature type="region of interest" description="Disordered" evidence="1">
    <location>
        <begin position="1"/>
        <end position="100"/>
    </location>
</feature>
<evidence type="ECO:0000256" key="1">
    <source>
        <dbReference type="SAM" id="MobiDB-lite"/>
    </source>
</evidence>
<accession>A0A7G2C2J6</accession>
<evidence type="ECO:0000313" key="3">
    <source>
        <dbReference type="Proteomes" id="UP000515908"/>
    </source>
</evidence>
<feature type="compositionally biased region" description="Low complexity" evidence="1">
    <location>
        <begin position="12"/>
        <end position="31"/>
    </location>
</feature>
<gene>
    <name evidence="2" type="ORF">ADEAN_000131900</name>
</gene>
<dbReference type="EMBL" id="LR877146">
    <property type="protein sequence ID" value="CAD2213876.1"/>
    <property type="molecule type" value="Genomic_DNA"/>
</dbReference>
<keyword evidence="3" id="KW-1185">Reference proteome</keyword>
<sequence>MTGRHQPWKKLNFNNNNTNKTNQNTNAAGNNEDAADIFSKLVSPNSTVIHEKNDGDTLEDDNDSNKENQGSIEDNNKEEDNEETTRAGKNGRPLSEEEDEDDLLKFYEYYANRDNSRSSRGGIGLWETPEYILLPHYQIFEDGETLQEKSIRFVSQSLANSPAASPYHSPQRPPPLGEDSENPPPLHLNDKRSHTSNVLSSPSLSQSLSASPGTKSLGNNNNNLHYFKKPHKNIYSFGVVSSKYDNDPEVDEEGVLLTHSATPLSPASGYMDPLTLHLDSNTGGVTHTKVDCKIGARLLFDADKGVMMLVPKDEAGKYVTRPTELINSEGEEEEDDGACDCCEAYIHSFLHMDDEEKTPRDFSQFHAHIRYFSRARCASAVRPPSCASTASSRSALPMSPRTTTATTPRRMRTIASVPSS</sequence>
<feature type="compositionally biased region" description="Polar residues" evidence="1">
    <location>
        <begin position="212"/>
        <end position="223"/>
    </location>
</feature>
<feature type="compositionally biased region" description="Pro residues" evidence="1">
    <location>
        <begin position="171"/>
        <end position="186"/>
    </location>
</feature>
<feature type="region of interest" description="Disordered" evidence="1">
    <location>
        <begin position="160"/>
        <end position="223"/>
    </location>
</feature>
<dbReference type="VEuPathDB" id="TriTrypDB:ADEAN_000131900"/>
<protein>
    <submittedName>
        <fullName evidence="2">Uncharacterized protein</fullName>
    </submittedName>
</protein>
<proteinExistence type="predicted"/>
<organism evidence="2 3">
    <name type="scientific">Angomonas deanei</name>
    <dbReference type="NCBI Taxonomy" id="59799"/>
    <lineage>
        <taxon>Eukaryota</taxon>
        <taxon>Discoba</taxon>
        <taxon>Euglenozoa</taxon>
        <taxon>Kinetoplastea</taxon>
        <taxon>Metakinetoplastina</taxon>
        <taxon>Trypanosomatida</taxon>
        <taxon>Trypanosomatidae</taxon>
        <taxon>Strigomonadinae</taxon>
        <taxon>Angomonas</taxon>
    </lineage>
</organism>
<name>A0A7G2C2J6_9TRYP</name>